<evidence type="ECO:0000313" key="1">
    <source>
        <dbReference type="EMBL" id="KAJ8423595.1"/>
    </source>
</evidence>
<name>A0A9Q1GN45_9CARY</name>
<dbReference type="PANTHER" id="PTHR35218">
    <property type="entry name" value="RNASE H DOMAIN-CONTAINING PROTEIN"/>
    <property type="match status" value="1"/>
</dbReference>
<dbReference type="SUPFAM" id="SSF56219">
    <property type="entry name" value="DNase I-like"/>
    <property type="match status" value="1"/>
</dbReference>
<sequence>MQQNVAEERGVQGGDNSMKLLIWNICGAGSNNFLNSIKEHIQMHKPQIITLLETLVNGPTADEICRKIGYQGVFREEACGHQGVANGKNTMFWSQVWVGSQPSKELALQPIPPNEHSTKVAGYWDQDRGWKWEEFSGYLPSTTLKEIASFELTQDTKNKDNVF</sequence>
<dbReference type="PANTHER" id="PTHR35218:SF9">
    <property type="entry name" value="ENDONUCLEASE_EXONUCLEASE_PHOSPHATASE DOMAIN-CONTAINING PROTEIN"/>
    <property type="match status" value="1"/>
</dbReference>
<gene>
    <name evidence="1" type="ORF">Cgig2_030661</name>
</gene>
<accession>A0A9Q1GN45</accession>
<dbReference type="OrthoDB" id="973561at2759"/>
<protein>
    <recommendedName>
        <fullName evidence="3">Endonuclease/exonuclease/phosphatase family protein</fullName>
    </recommendedName>
</protein>
<reference evidence="1" key="1">
    <citation type="submission" date="2022-04" db="EMBL/GenBank/DDBJ databases">
        <title>Carnegiea gigantea Genome sequencing and assembly v2.</title>
        <authorList>
            <person name="Copetti D."/>
            <person name="Sanderson M.J."/>
            <person name="Burquez A."/>
            <person name="Wojciechowski M.F."/>
        </authorList>
    </citation>
    <scope>NUCLEOTIDE SEQUENCE</scope>
    <source>
        <strain evidence="1">SGP5-SGP5p</strain>
        <tissue evidence="1">Aerial part</tissue>
    </source>
</reference>
<dbReference type="Gene3D" id="3.60.10.10">
    <property type="entry name" value="Endonuclease/exonuclease/phosphatase"/>
    <property type="match status" value="1"/>
</dbReference>
<evidence type="ECO:0000313" key="2">
    <source>
        <dbReference type="Proteomes" id="UP001153076"/>
    </source>
</evidence>
<dbReference type="EMBL" id="JAKOGI010001932">
    <property type="protein sequence ID" value="KAJ8423595.1"/>
    <property type="molecule type" value="Genomic_DNA"/>
</dbReference>
<keyword evidence="2" id="KW-1185">Reference proteome</keyword>
<proteinExistence type="predicted"/>
<evidence type="ECO:0008006" key="3">
    <source>
        <dbReference type="Google" id="ProtNLM"/>
    </source>
</evidence>
<dbReference type="Proteomes" id="UP001153076">
    <property type="component" value="Unassembled WGS sequence"/>
</dbReference>
<organism evidence="1 2">
    <name type="scientific">Carnegiea gigantea</name>
    <dbReference type="NCBI Taxonomy" id="171969"/>
    <lineage>
        <taxon>Eukaryota</taxon>
        <taxon>Viridiplantae</taxon>
        <taxon>Streptophyta</taxon>
        <taxon>Embryophyta</taxon>
        <taxon>Tracheophyta</taxon>
        <taxon>Spermatophyta</taxon>
        <taxon>Magnoliopsida</taxon>
        <taxon>eudicotyledons</taxon>
        <taxon>Gunneridae</taxon>
        <taxon>Pentapetalae</taxon>
        <taxon>Caryophyllales</taxon>
        <taxon>Cactineae</taxon>
        <taxon>Cactaceae</taxon>
        <taxon>Cactoideae</taxon>
        <taxon>Echinocereeae</taxon>
        <taxon>Carnegiea</taxon>
    </lineage>
</organism>
<dbReference type="InterPro" id="IPR036691">
    <property type="entry name" value="Endo/exonu/phosph_ase_sf"/>
</dbReference>
<comment type="caution">
    <text evidence="1">The sequence shown here is derived from an EMBL/GenBank/DDBJ whole genome shotgun (WGS) entry which is preliminary data.</text>
</comment>
<dbReference type="AlphaFoldDB" id="A0A9Q1GN45"/>